<name>A0A1C7P0W9_9HYPH</name>
<dbReference type="EMBL" id="LGLV01000015">
    <property type="protein sequence ID" value="OBZ93314.1"/>
    <property type="molecule type" value="Genomic_DNA"/>
</dbReference>
<evidence type="ECO:0000256" key="1">
    <source>
        <dbReference type="SAM" id="Phobius"/>
    </source>
</evidence>
<keyword evidence="1" id="KW-0812">Transmembrane</keyword>
<dbReference type="RefSeq" id="WP_068956908.1">
    <property type="nucleotide sequence ID" value="NZ_LGLV01000015.1"/>
</dbReference>
<dbReference type="Proteomes" id="UP000093111">
    <property type="component" value="Unassembled WGS sequence"/>
</dbReference>
<evidence type="ECO:0000313" key="2">
    <source>
        <dbReference type="EMBL" id="OBZ93314.1"/>
    </source>
</evidence>
<gene>
    <name evidence="2" type="ORF">ADU59_23000</name>
</gene>
<dbReference type="OrthoDB" id="9932227at2"/>
<sequence>MIDWHDVILCFFAAAVASGGLLLSRFVYPLRFAFLLPNWRSAYIASSILFVVMFASLLLR</sequence>
<comment type="caution">
    <text evidence="2">The sequence shown here is derived from an EMBL/GenBank/DDBJ whole genome shotgun (WGS) entry which is preliminary data.</text>
</comment>
<reference evidence="2 3" key="1">
    <citation type="journal article" date="2016" name="Syst. Appl. Microbiol.">
        <title>Pararhizobium polonicum sp. nov. isolated from tumors on stone fruit rootstocks.</title>
        <authorList>
            <person name="Pulawska J."/>
            <person name="Kuzmanovic N."/>
            <person name="Willems A."/>
            <person name="Pothier J.F."/>
        </authorList>
    </citation>
    <scope>NUCLEOTIDE SEQUENCE [LARGE SCALE GENOMIC DNA]</scope>
    <source>
        <strain evidence="2 3">F5.1</strain>
    </source>
</reference>
<accession>A0A1C7P0W9</accession>
<dbReference type="STRING" id="1612624.ADU59_23000"/>
<protein>
    <submittedName>
        <fullName evidence="2">Uncharacterized protein</fullName>
    </submittedName>
</protein>
<feature type="transmembrane region" description="Helical" evidence="1">
    <location>
        <begin position="40"/>
        <end position="59"/>
    </location>
</feature>
<keyword evidence="1" id="KW-1133">Transmembrane helix</keyword>
<keyword evidence="1" id="KW-0472">Membrane</keyword>
<organism evidence="2 3">
    <name type="scientific">Pararhizobium polonicum</name>
    <dbReference type="NCBI Taxonomy" id="1612624"/>
    <lineage>
        <taxon>Bacteria</taxon>
        <taxon>Pseudomonadati</taxon>
        <taxon>Pseudomonadota</taxon>
        <taxon>Alphaproteobacteria</taxon>
        <taxon>Hyphomicrobiales</taxon>
        <taxon>Rhizobiaceae</taxon>
        <taxon>Rhizobium/Agrobacterium group</taxon>
        <taxon>Pararhizobium</taxon>
    </lineage>
</organism>
<proteinExistence type="predicted"/>
<evidence type="ECO:0000313" key="3">
    <source>
        <dbReference type="Proteomes" id="UP000093111"/>
    </source>
</evidence>
<dbReference type="AlphaFoldDB" id="A0A1C7P0W9"/>
<feature type="transmembrane region" description="Helical" evidence="1">
    <location>
        <begin position="7"/>
        <end position="28"/>
    </location>
</feature>
<keyword evidence="3" id="KW-1185">Reference proteome</keyword>